<dbReference type="Proteomes" id="UP001055072">
    <property type="component" value="Unassembled WGS sequence"/>
</dbReference>
<dbReference type="EMBL" id="MU274936">
    <property type="protein sequence ID" value="KAI0085003.1"/>
    <property type="molecule type" value="Genomic_DNA"/>
</dbReference>
<proteinExistence type="predicted"/>
<organism evidence="1 2">
    <name type="scientific">Irpex rosettiformis</name>
    <dbReference type="NCBI Taxonomy" id="378272"/>
    <lineage>
        <taxon>Eukaryota</taxon>
        <taxon>Fungi</taxon>
        <taxon>Dikarya</taxon>
        <taxon>Basidiomycota</taxon>
        <taxon>Agaricomycotina</taxon>
        <taxon>Agaricomycetes</taxon>
        <taxon>Polyporales</taxon>
        <taxon>Irpicaceae</taxon>
        <taxon>Irpex</taxon>
    </lineage>
</organism>
<keyword evidence="2" id="KW-1185">Reference proteome</keyword>
<sequence length="130" mass="14765">MAKKYATSHSVRKSIVSPIARTSRYVNRPGQAVDRVMGPGALKDEKEETSERIRQILTGCSESTLSTLQNNTVQDPSRNGFIIDVNFDLNKKKADWEDMQPENMLPPNLQADEAFIHALRDISIHRKRSR</sequence>
<evidence type="ECO:0000313" key="1">
    <source>
        <dbReference type="EMBL" id="KAI0085003.1"/>
    </source>
</evidence>
<name>A0ACB8TSG8_9APHY</name>
<evidence type="ECO:0000313" key="2">
    <source>
        <dbReference type="Proteomes" id="UP001055072"/>
    </source>
</evidence>
<comment type="caution">
    <text evidence="1">The sequence shown here is derived from an EMBL/GenBank/DDBJ whole genome shotgun (WGS) entry which is preliminary data.</text>
</comment>
<accession>A0ACB8TSG8</accession>
<protein>
    <submittedName>
        <fullName evidence="1">Uncharacterized protein</fullName>
    </submittedName>
</protein>
<gene>
    <name evidence="1" type="ORF">BDY19DRAFT_997244</name>
</gene>
<reference evidence="1" key="1">
    <citation type="journal article" date="2021" name="Environ. Microbiol.">
        <title>Gene family expansions and transcriptome signatures uncover fungal adaptations to wood decay.</title>
        <authorList>
            <person name="Hage H."/>
            <person name="Miyauchi S."/>
            <person name="Viragh M."/>
            <person name="Drula E."/>
            <person name="Min B."/>
            <person name="Chaduli D."/>
            <person name="Navarro D."/>
            <person name="Favel A."/>
            <person name="Norest M."/>
            <person name="Lesage-Meessen L."/>
            <person name="Balint B."/>
            <person name="Merenyi Z."/>
            <person name="de Eugenio L."/>
            <person name="Morin E."/>
            <person name="Martinez A.T."/>
            <person name="Baldrian P."/>
            <person name="Stursova M."/>
            <person name="Martinez M.J."/>
            <person name="Novotny C."/>
            <person name="Magnuson J.K."/>
            <person name="Spatafora J.W."/>
            <person name="Maurice S."/>
            <person name="Pangilinan J."/>
            <person name="Andreopoulos W."/>
            <person name="LaButti K."/>
            <person name="Hundley H."/>
            <person name="Na H."/>
            <person name="Kuo A."/>
            <person name="Barry K."/>
            <person name="Lipzen A."/>
            <person name="Henrissat B."/>
            <person name="Riley R."/>
            <person name="Ahrendt S."/>
            <person name="Nagy L.G."/>
            <person name="Grigoriev I.V."/>
            <person name="Martin F."/>
            <person name="Rosso M.N."/>
        </authorList>
    </citation>
    <scope>NUCLEOTIDE SEQUENCE</scope>
    <source>
        <strain evidence="1">CBS 384.51</strain>
    </source>
</reference>